<dbReference type="SUPFAM" id="SSF69000">
    <property type="entry name" value="FAD-dependent thiol oxidase"/>
    <property type="match status" value="1"/>
</dbReference>
<feature type="region of interest" description="Disordered" evidence="9">
    <location>
        <begin position="170"/>
        <end position="199"/>
    </location>
</feature>
<sequence>MMRRRIALVAALVAVLVASLAPECAAASAIAPSAIHLSESDFDDRIAMTRADEHCLLEFFAPWCPHCQNFGPTYERIAAFYNKGENWANPTEGHERPQPHVTAMSVDCVANGHLCEHFDVRGYPTVLFGRCGQFAREHKSRHSEKIEKIAANRDAEEMVKRVNDALNAEHELLPQADDQKPPIEDNEGEKKDVKVEDEAPHADLEDIEHATVLAYEQMTSAALLRPTNRDPFVSFVRLMADAHPVAVCKDGAKALMDKIDKTWPERSKPDKDAFDKIRTRLSVHKVCGDGHVGPLVWRQCEGSVEGKRGYTCGLWLLFHSLAARSVVPSSQKNDYAGATWLATVSRWVEHFFPCEDCRVHFITMVNAKDGVGTVATKTDGVLWSWRAHNEVNKRLAEQERRGEAVGSGDPKFPKTQWPTPALCPGCRKEDGEWDEDATAKFLVTYFHGLGAPRPRRGSDGRKGGKGYGTPRVGAGKRGDEASGQPGSAVETVVAFALFGGVGLFGYRATAVPGSAGFRLRRQLARHLRVI</sequence>
<dbReference type="EMBL" id="CP001328">
    <property type="protein sequence ID" value="ACO65048.1"/>
    <property type="molecule type" value="Genomic_DNA"/>
</dbReference>
<feature type="domain" description="ERV/ALR sulfhydryl oxidase" evidence="11">
    <location>
        <begin position="303"/>
        <end position="417"/>
    </location>
</feature>
<evidence type="ECO:0000256" key="5">
    <source>
        <dbReference type="ARBA" id="ARBA00023002"/>
    </source>
</evidence>
<dbReference type="RefSeq" id="XP_002503790.1">
    <property type="nucleotide sequence ID" value="XM_002503744.1"/>
</dbReference>
<evidence type="ECO:0000256" key="3">
    <source>
        <dbReference type="ARBA" id="ARBA00022729"/>
    </source>
</evidence>
<feature type="signal peptide" evidence="10">
    <location>
        <begin position="1"/>
        <end position="26"/>
    </location>
</feature>
<dbReference type="PANTHER" id="PTHR22897">
    <property type="entry name" value="QUIESCIN Q6-RELATED SULFHYDRYL OXIDASE"/>
    <property type="match status" value="1"/>
</dbReference>
<dbReference type="PANTHER" id="PTHR22897:SF8">
    <property type="entry name" value="SULFHYDRYL OXIDASE"/>
    <property type="match status" value="1"/>
</dbReference>
<comment type="cofactor">
    <cofactor evidence="1 8">
        <name>FAD</name>
        <dbReference type="ChEBI" id="CHEBI:57692"/>
    </cofactor>
</comment>
<dbReference type="Pfam" id="PF00085">
    <property type="entry name" value="Thioredoxin"/>
    <property type="match status" value="1"/>
</dbReference>
<feature type="region of interest" description="Disordered" evidence="9">
    <location>
        <begin position="395"/>
        <end position="418"/>
    </location>
</feature>
<gene>
    <name evidence="13" type="ORF">MICPUN_101279</name>
</gene>
<dbReference type="GO" id="GO:0006457">
    <property type="term" value="P:protein folding"/>
    <property type="evidence" value="ECO:0007669"/>
    <property type="project" value="TreeGrafter"/>
</dbReference>
<dbReference type="KEGG" id="mis:MICPUN_101279"/>
<dbReference type="CDD" id="cd02961">
    <property type="entry name" value="PDI_a_family"/>
    <property type="match status" value="1"/>
</dbReference>
<evidence type="ECO:0000256" key="6">
    <source>
        <dbReference type="ARBA" id="ARBA00023157"/>
    </source>
</evidence>
<evidence type="ECO:0000256" key="7">
    <source>
        <dbReference type="ARBA" id="ARBA00023180"/>
    </source>
</evidence>
<dbReference type="Gene3D" id="3.40.30.10">
    <property type="entry name" value="Glutaredoxin"/>
    <property type="match status" value="1"/>
</dbReference>
<dbReference type="GO" id="GO:0005615">
    <property type="term" value="C:extracellular space"/>
    <property type="evidence" value="ECO:0007669"/>
    <property type="project" value="TreeGrafter"/>
</dbReference>
<comment type="catalytic activity">
    <reaction evidence="8">
        <text>2 R'C(R)SH + O2 = R'C(R)S-S(R)CR' + H2O2</text>
        <dbReference type="Rhea" id="RHEA:17357"/>
        <dbReference type="ChEBI" id="CHEBI:15379"/>
        <dbReference type="ChEBI" id="CHEBI:16240"/>
        <dbReference type="ChEBI" id="CHEBI:16520"/>
        <dbReference type="ChEBI" id="CHEBI:17412"/>
        <dbReference type="EC" id="1.8.3.2"/>
    </reaction>
</comment>
<dbReference type="Gene3D" id="1.20.120.310">
    <property type="entry name" value="ERV/ALR sulfhydryl oxidase domain"/>
    <property type="match status" value="1"/>
</dbReference>
<organism evidence="13 14">
    <name type="scientific">Micromonas commoda (strain RCC299 / NOUM17 / CCMP2709)</name>
    <name type="common">Picoplanktonic green alga</name>
    <dbReference type="NCBI Taxonomy" id="296587"/>
    <lineage>
        <taxon>Eukaryota</taxon>
        <taxon>Viridiplantae</taxon>
        <taxon>Chlorophyta</taxon>
        <taxon>Mamiellophyceae</taxon>
        <taxon>Mamiellales</taxon>
        <taxon>Mamiellaceae</taxon>
        <taxon>Micromonas</taxon>
    </lineage>
</organism>
<dbReference type="Pfam" id="PF04777">
    <property type="entry name" value="Evr1_Alr"/>
    <property type="match status" value="1"/>
</dbReference>
<dbReference type="InterPro" id="IPR036249">
    <property type="entry name" value="Thioredoxin-like_sf"/>
</dbReference>
<evidence type="ECO:0000313" key="14">
    <source>
        <dbReference type="Proteomes" id="UP000002009"/>
    </source>
</evidence>
<feature type="domain" description="Thioredoxin" evidence="12">
    <location>
        <begin position="15"/>
        <end position="167"/>
    </location>
</feature>
<dbReference type="PROSITE" id="PS00194">
    <property type="entry name" value="THIOREDOXIN_1"/>
    <property type="match status" value="1"/>
</dbReference>
<feature type="chain" id="PRO_5002906724" description="Sulfhydryl oxidase" evidence="10">
    <location>
        <begin position="27"/>
        <end position="530"/>
    </location>
</feature>
<dbReference type="GeneID" id="8244725"/>
<dbReference type="GO" id="GO:0000139">
    <property type="term" value="C:Golgi membrane"/>
    <property type="evidence" value="ECO:0007669"/>
    <property type="project" value="TreeGrafter"/>
</dbReference>
<protein>
    <recommendedName>
        <fullName evidence="8">Sulfhydryl oxidase</fullName>
        <ecNumber evidence="8">1.8.3.2</ecNumber>
    </recommendedName>
</protein>
<keyword evidence="14" id="KW-1185">Reference proteome</keyword>
<dbReference type="SUPFAM" id="SSF52833">
    <property type="entry name" value="Thioredoxin-like"/>
    <property type="match status" value="1"/>
</dbReference>
<name>C1E9J9_MICCC</name>
<dbReference type="Proteomes" id="UP000002009">
    <property type="component" value="Chromosome 7"/>
</dbReference>
<evidence type="ECO:0000256" key="4">
    <source>
        <dbReference type="ARBA" id="ARBA00022827"/>
    </source>
</evidence>
<dbReference type="PROSITE" id="PS51324">
    <property type="entry name" value="ERV_ALR"/>
    <property type="match status" value="1"/>
</dbReference>
<evidence type="ECO:0000256" key="2">
    <source>
        <dbReference type="ARBA" id="ARBA00022630"/>
    </source>
</evidence>
<dbReference type="OrthoDB" id="498794at2759"/>
<keyword evidence="2 8" id="KW-0285">Flavoprotein</keyword>
<dbReference type="InterPro" id="IPR017905">
    <property type="entry name" value="ERV/ALR_sulphydryl_oxidase"/>
</dbReference>
<evidence type="ECO:0000259" key="12">
    <source>
        <dbReference type="PROSITE" id="PS51352"/>
    </source>
</evidence>
<dbReference type="InterPro" id="IPR036774">
    <property type="entry name" value="ERV/ALR_sulphydryl_oxid_sf"/>
</dbReference>
<keyword evidence="7" id="KW-0325">Glycoprotein</keyword>
<dbReference type="EC" id="1.8.3.2" evidence="8"/>
<evidence type="ECO:0000256" key="1">
    <source>
        <dbReference type="ARBA" id="ARBA00001974"/>
    </source>
</evidence>
<keyword evidence="6" id="KW-1015">Disulfide bond</keyword>
<evidence type="ECO:0000256" key="10">
    <source>
        <dbReference type="SAM" id="SignalP"/>
    </source>
</evidence>
<keyword evidence="3 10" id="KW-0732">Signal</keyword>
<evidence type="ECO:0000256" key="8">
    <source>
        <dbReference type="RuleBase" id="RU371123"/>
    </source>
</evidence>
<keyword evidence="5 8" id="KW-0560">Oxidoreductase</keyword>
<dbReference type="OMA" id="FASAKWD"/>
<dbReference type="InterPro" id="IPR017937">
    <property type="entry name" value="Thioredoxin_CS"/>
</dbReference>
<evidence type="ECO:0000259" key="11">
    <source>
        <dbReference type="PROSITE" id="PS51324"/>
    </source>
</evidence>
<reference evidence="13 14" key="1">
    <citation type="journal article" date="2009" name="Science">
        <title>Green evolution and dynamic adaptations revealed by genomes of the marine picoeukaryotes Micromonas.</title>
        <authorList>
            <person name="Worden A.Z."/>
            <person name="Lee J.H."/>
            <person name="Mock T."/>
            <person name="Rouze P."/>
            <person name="Simmons M.P."/>
            <person name="Aerts A.L."/>
            <person name="Allen A.E."/>
            <person name="Cuvelier M.L."/>
            <person name="Derelle E."/>
            <person name="Everett M.V."/>
            <person name="Foulon E."/>
            <person name="Grimwood J."/>
            <person name="Gundlach H."/>
            <person name="Henrissat B."/>
            <person name="Napoli C."/>
            <person name="McDonald S.M."/>
            <person name="Parker M.S."/>
            <person name="Rombauts S."/>
            <person name="Salamov A."/>
            <person name="Von Dassow P."/>
            <person name="Badger J.H."/>
            <person name="Coutinho P.M."/>
            <person name="Demir E."/>
            <person name="Dubchak I."/>
            <person name="Gentemann C."/>
            <person name="Eikrem W."/>
            <person name="Gready J.E."/>
            <person name="John U."/>
            <person name="Lanier W."/>
            <person name="Lindquist E.A."/>
            <person name="Lucas S."/>
            <person name="Mayer K.F."/>
            <person name="Moreau H."/>
            <person name="Not F."/>
            <person name="Otillar R."/>
            <person name="Panaud O."/>
            <person name="Pangilinan J."/>
            <person name="Paulsen I."/>
            <person name="Piegu B."/>
            <person name="Poliakov A."/>
            <person name="Robbens S."/>
            <person name="Schmutz J."/>
            <person name="Toulza E."/>
            <person name="Wyss T."/>
            <person name="Zelensky A."/>
            <person name="Zhou K."/>
            <person name="Armbrust E.V."/>
            <person name="Bhattacharya D."/>
            <person name="Goodenough U.W."/>
            <person name="Van de Peer Y."/>
            <person name="Grigoriev I.V."/>
        </authorList>
    </citation>
    <scope>NUCLEOTIDE SEQUENCE [LARGE SCALE GENOMIC DNA]</scope>
    <source>
        <strain evidence="14">RCC299 / NOUM17</strain>
    </source>
</reference>
<dbReference type="AlphaFoldDB" id="C1E9J9"/>
<dbReference type="FunCoup" id="C1E9J9">
    <property type="interactions" value="329"/>
</dbReference>
<dbReference type="InParanoid" id="C1E9J9"/>
<dbReference type="GO" id="GO:0016971">
    <property type="term" value="F:flavin-dependent sulfhydryl oxidase activity"/>
    <property type="evidence" value="ECO:0007669"/>
    <property type="project" value="InterPro"/>
</dbReference>
<proteinExistence type="predicted"/>
<feature type="region of interest" description="Disordered" evidence="9">
    <location>
        <begin position="452"/>
        <end position="485"/>
    </location>
</feature>
<evidence type="ECO:0000313" key="13">
    <source>
        <dbReference type="EMBL" id="ACO65048.1"/>
    </source>
</evidence>
<evidence type="ECO:0000256" key="9">
    <source>
        <dbReference type="SAM" id="MobiDB-lite"/>
    </source>
</evidence>
<accession>C1E9J9</accession>
<dbReference type="PROSITE" id="PS51352">
    <property type="entry name" value="THIOREDOXIN_2"/>
    <property type="match status" value="1"/>
</dbReference>
<keyword evidence="4 8" id="KW-0274">FAD</keyword>
<dbReference type="InterPro" id="IPR039798">
    <property type="entry name" value="Sulfhydryl_oxidase"/>
</dbReference>
<dbReference type="GO" id="GO:0003756">
    <property type="term" value="F:protein disulfide isomerase activity"/>
    <property type="evidence" value="ECO:0007669"/>
    <property type="project" value="TreeGrafter"/>
</dbReference>
<dbReference type="InterPro" id="IPR013766">
    <property type="entry name" value="Thioredoxin_domain"/>
</dbReference>
<dbReference type="eggNOG" id="KOG1731">
    <property type="taxonomic scope" value="Eukaryota"/>
</dbReference>